<dbReference type="KEGG" id="hmi:soil367_00300"/>
<gene>
    <name evidence="1" type="ORF">soil367_00300</name>
</gene>
<protein>
    <submittedName>
        <fullName evidence="1">Uncharacterized protein</fullName>
    </submittedName>
</protein>
<organism evidence="1 2">
    <name type="scientific">Hydrocarboniclastica marina</name>
    <dbReference type="NCBI Taxonomy" id="2259620"/>
    <lineage>
        <taxon>Bacteria</taxon>
        <taxon>Pseudomonadati</taxon>
        <taxon>Pseudomonadota</taxon>
        <taxon>Gammaproteobacteria</taxon>
        <taxon>Alteromonadales</taxon>
        <taxon>Alteromonadaceae</taxon>
        <taxon>Hydrocarboniclastica</taxon>
    </lineage>
</organism>
<name>A0A4V1D8A6_9ALTE</name>
<dbReference type="AlphaFoldDB" id="A0A4V1D8A6"/>
<dbReference type="Proteomes" id="UP000298049">
    <property type="component" value="Chromosome"/>
</dbReference>
<dbReference type="RefSeq" id="WP_136545809.1">
    <property type="nucleotide sequence ID" value="NZ_CP031093.1"/>
</dbReference>
<evidence type="ECO:0000313" key="2">
    <source>
        <dbReference type="Proteomes" id="UP000298049"/>
    </source>
</evidence>
<accession>A0A4V1D8A6</accession>
<evidence type="ECO:0000313" key="1">
    <source>
        <dbReference type="EMBL" id="QCF24520.1"/>
    </source>
</evidence>
<reference evidence="1 2" key="1">
    <citation type="submission" date="2018-07" db="EMBL/GenBank/DDBJ databases">
        <title>Marsedoiliclastica nanhaica gen. nov. sp. nov., a novel marine hydrocarbonoclastic bacterium isolated from an in-situ enriched hydrocarbon-degrading consortium in deep-sea sediment.</title>
        <authorList>
            <person name="Dong C."/>
            <person name="Ma T."/>
            <person name="Liu R."/>
            <person name="Shao Z."/>
        </authorList>
    </citation>
    <scope>NUCLEOTIDE SEQUENCE [LARGE SCALE GENOMIC DNA]</scope>
    <source>
        <strain evidence="2">soil36-7</strain>
    </source>
</reference>
<keyword evidence="2" id="KW-1185">Reference proteome</keyword>
<dbReference type="EMBL" id="CP031093">
    <property type="protein sequence ID" value="QCF24520.1"/>
    <property type="molecule type" value="Genomic_DNA"/>
</dbReference>
<proteinExistence type="predicted"/>
<sequence length="295" mass="32250">MGRKVVVLAAVGALAGATAAGVGAWYLLQSSTLVLESDRIARIAVAEEIEANVSFAEAASIQFAEEFSVGASIDSEVEVPIESTFSVPLDFELTFPVSTTMRVDQDFAVSMDVPLRFELTQDDVQLGRMLIDVDTEVSINDEVEIEMEVPVDATLAAFGFMPVPVSGTIPVRTRMPINQPIRIKDQIEVNVADFGMVVDTVVPLTMQVPIHQDVTVKGEVTGRVRKTIQVPISERLRVPIKQTVPVSLHLAEGVKIRMDDFIPTRIRFDQPLPVQVQSLEIAPGDLRLMQDGARE</sequence>